<evidence type="ECO:0000256" key="1">
    <source>
        <dbReference type="ARBA" id="ARBA00004141"/>
    </source>
</evidence>
<dbReference type="GeneTree" id="ENSGT00940000155376"/>
<keyword evidence="4 7" id="KW-1133">Transmembrane helix</keyword>
<evidence type="ECO:0000256" key="5">
    <source>
        <dbReference type="ARBA" id="ARBA00023136"/>
    </source>
</evidence>
<evidence type="ECO:0000256" key="7">
    <source>
        <dbReference type="SAM" id="Phobius"/>
    </source>
</evidence>
<sequence>MITTQEMEQTTPGADHDVNQPRQLSSLRSHLWKETLEKFLKGEPKILGVVQVLIALLNLSLGTVIMSVTLSYQNLEYFFLLVCIGYTILASVMFIISGSLSIAAGTKRTKGLGMNAMVLILTLLEFCIALSLSVFGCKVTCCKSRGVVFILPSNVHMAETAPPAPFKEV</sequence>
<dbReference type="InterPro" id="IPR030417">
    <property type="entry name" value="MS4A"/>
</dbReference>
<organism evidence="8 9">
    <name type="scientific">Catagonus wagneri</name>
    <name type="common">Chacoan peccary</name>
    <dbReference type="NCBI Taxonomy" id="51154"/>
    <lineage>
        <taxon>Eukaryota</taxon>
        <taxon>Metazoa</taxon>
        <taxon>Chordata</taxon>
        <taxon>Craniata</taxon>
        <taxon>Vertebrata</taxon>
        <taxon>Euteleostomi</taxon>
        <taxon>Mammalia</taxon>
        <taxon>Eutheria</taxon>
        <taxon>Laurasiatheria</taxon>
        <taxon>Artiodactyla</taxon>
        <taxon>Suina</taxon>
        <taxon>Tayassuidae</taxon>
        <taxon>Catagonus</taxon>
    </lineage>
</organism>
<comment type="subcellular location">
    <subcellularLocation>
        <location evidence="1">Membrane</location>
        <topology evidence="1">Multi-pass membrane protein</topology>
    </subcellularLocation>
</comment>
<keyword evidence="3 7" id="KW-0812">Transmembrane</keyword>
<dbReference type="AlphaFoldDB" id="A0A8C3YWI3"/>
<feature type="transmembrane region" description="Helical" evidence="7">
    <location>
        <begin position="116"/>
        <end position="135"/>
    </location>
</feature>
<feature type="transmembrane region" description="Helical" evidence="7">
    <location>
        <begin position="46"/>
        <end position="72"/>
    </location>
</feature>
<dbReference type="PANTHER" id="PTHR23320:SF128">
    <property type="entry name" value="MEMBRANE-SPANNING 4-DOMAINS SUBFAMILY A MEMBER 4A"/>
    <property type="match status" value="1"/>
</dbReference>
<reference evidence="8" key="1">
    <citation type="submission" date="2025-08" db="UniProtKB">
        <authorList>
            <consortium name="Ensembl"/>
        </authorList>
    </citation>
    <scope>IDENTIFICATION</scope>
</reference>
<reference evidence="8" key="2">
    <citation type="submission" date="2025-09" db="UniProtKB">
        <authorList>
            <consortium name="Ensembl"/>
        </authorList>
    </citation>
    <scope>IDENTIFICATION</scope>
</reference>
<feature type="region of interest" description="Disordered" evidence="6">
    <location>
        <begin position="1"/>
        <end position="20"/>
    </location>
</feature>
<comment type="similarity">
    <text evidence="2">Belongs to the MS4A family.</text>
</comment>
<name>A0A8C3YWI3_9CETA</name>
<protein>
    <recommendedName>
        <fullName evidence="10">Membrane-spanning 4-domains subfamily A member 4A</fullName>
    </recommendedName>
</protein>
<dbReference type="GO" id="GO:0005886">
    <property type="term" value="C:plasma membrane"/>
    <property type="evidence" value="ECO:0007669"/>
    <property type="project" value="TreeGrafter"/>
</dbReference>
<keyword evidence="9" id="KW-1185">Reference proteome</keyword>
<dbReference type="Ensembl" id="ENSCWAT00000031757.1">
    <property type="protein sequence ID" value="ENSCWAP00000029312.1"/>
    <property type="gene ID" value="ENSCWAG00000021942.1"/>
</dbReference>
<evidence type="ECO:0000256" key="3">
    <source>
        <dbReference type="ARBA" id="ARBA00022692"/>
    </source>
</evidence>
<feature type="compositionally biased region" description="Polar residues" evidence="6">
    <location>
        <begin position="1"/>
        <end position="12"/>
    </location>
</feature>
<keyword evidence="5 7" id="KW-0472">Membrane</keyword>
<dbReference type="Pfam" id="PF04103">
    <property type="entry name" value="CD20"/>
    <property type="match status" value="1"/>
</dbReference>
<evidence type="ECO:0000256" key="2">
    <source>
        <dbReference type="ARBA" id="ARBA00009565"/>
    </source>
</evidence>
<evidence type="ECO:0008006" key="10">
    <source>
        <dbReference type="Google" id="ProtNLM"/>
    </source>
</evidence>
<evidence type="ECO:0000256" key="4">
    <source>
        <dbReference type="ARBA" id="ARBA00022989"/>
    </source>
</evidence>
<proteinExistence type="inferred from homology"/>
<evidence type="ECO:0000313" key="8">
    <source>
        <dbReference type="Ensembl" id="ENSCWAP00000029312.1"/>
    </source>
</evidence>
<dbReference type="InterPro" id="IPR007237">
    <property type="entry name" value="CD20-like"/>
</dbReference>
<dbReference type="Proteomes" id="UP000694540">
    <property type="component" value="Unplaced"/>
</dbReference>
<dbReference type="GO" id="GO:0005794">
    <property type="term" value="C:Golgi apparatus"/>
    <property type="evidence" value="ECO:0007669"/>
    <property type="project" value="TreeGrafter"/>
</dbReference>
<evidence type="ECO:0000313" key="9">
    <source>
        <dbReference type="Proteomes" id="UP000694540"/>
    </source>
</evidence>
<evidence type="ECO:0000256" key="6">
    <source>
        <dbReference type="SAM" id="MobiDB-lite"/>
    </source>
</evidence>
<dbReference type="PANTHER" id="PTHR23320">
    <property type="entry name" value="MEMBRANE-SPANNING 4-DOMAINS SUBFAMILY A MS4A -RELATED"/>
    <property type="match status" value="1"/>
</dbReference>
<accession>A0A8C3YWI3</accession>
<feature type="transmembrane region" description="Helical" evidence="7">
    <location>
        <begin position="78"/>
        <end position="104"/>
    </location>
</feature>